<dbReference type="PROSITE" id="PS51257">
    <property type="entry name" value="PROKAR_LIPOPROTEIN"/>
    <property type="match status" value="1"/>
</dbReference>
<evidence type="ECO:0000313" key="1">
    <source>
        <dbReference type="EMBL" id="PWN59984.1"/>
    </source>
</evidence>
<dbReference type="InterPro" id="IPR013783">
    <property type="entry name" value="Ig-like_fold"/>
</dbReference>
<accession>A0A316WEZ3</accession>
<dbReference type="CDD" id="cd00146">
    <property type="entry name" value="PKD"/>
    <property type="match status" value="1"/>
</dbReference>
<protein>
    <submittedName>
        <fullName evidence="1">Uncharacterized protein</fullName>
    </submittedName>
</protein>
<sequence>MKNIKFLIIILFIAGFIQSCDDKITSLEDLNTAPYFQYFRKSSINWETPGDVPIQDSAKVYNSYNNATYPAILRIKDANYNISKINIISNDTQNSFFVNDNVYYNNYEIDNSEEFNIAFRNNTAGTFDYKVSASDDFDKSNRMAFRITFKPNQDPIARLNISIVNSTTRNYLLNAHSSIDRDQSIGGSIVEYEYTIDNVIIHTSQPQINHIFTRGNHTVKLRVKDNDNVWSPYVQYSVTVI</sequence>
<dbReference type="InterPro" id="IPR035986">
    <property type="entry name" value="PKD_dom_sf"/>
</dbReference>
<gene>
    <name evidence="1" type="ORF">C1638_020670</name>
</gene>
<comment type="caution">
    <text evidence="1">The sequence shown here is derived from an EMBL/GenBank/DDBJ whole genome shotgun (WGS) entry which is preliminary data.</text>
</comment>
<dbReference type="Proteomes" id="UP000236182">
    <property type="component" value="Unassembled WGS sequence"/>
</dbReference>
<keyword evidence="2" id="KW-1185">Reference proteome</keyword>
<dbReference type="SUPFAM" id="SSF49299">
    <property type="entry name" value="PKD domain"/>
    <property type="match status" value="1"/>
</dbReference>
<dbReference type="OrthoDB" id="1081439at2"/>
<dbReference type="RefSeq" id="WP_109623829.1">
    <property type="nucleotide sequence ID" value="NZ_PPEI02000009.1"/>
</dbReference>
<proteinExistence type="predicted"/>
<dbReference type="Gene3D" id="2.60.40.10">
    <property type="entry name" value="Immunoglobulins"/>
    <property type="match status" value="1"/>
</dbReference>
<organism evidence="1 2">
    <name type="scientific">Chryseobacterium oncorhynchi</name>
    <dbReference type="NCBI Taxonomy" id="741074"/>
    <lineage>
        <taxon>Bacteria</taxon>
        <taxon>Pseudomonadati</taxon>
        <taxon>Bacteroidota</taxon>
        <taxon>Flavobacteriia</taxon>
        <taxon>Flavobacteriales</taxon>
        <taxon>Weeksellaceae</taxon>
        <taxon>Chryseobacterium group</taxon>
        <taxon>Chryseobacterium</taxon>
    </lineage>
</organism>
<reference evidence="1" key="1">
    <citation type="submission" date="2018-04" db="EMBL/GenBank/DDBJ databases">
        <title>Draft Genome Sequences of Chryseobacterium lactis NCTC11390T isolated from milk, Chryseobacterium oncorhynchi 701B-08T from rainbow trout, and Chryseobacterium viscerum 687B-08T from diseased fish.</title>
        <authorList>
            <person name="Jeong J.-J."/>
            <person name="Lee Y.J."/>
            <person name="Pathiraja D."/>
            <person name="Park B."/>
            <person name="Choi I.-G."/>
            <person name="Kim K.D."/>
        </authorList>
    </citation>
    <scope>NUCLEOTIDE SEQUENCE [LARGE SCALE GENOMIC DNA]</scope>
    <source>
        <strain evidence="1">701B-08</strain>
    </source>
</reference>
<evidence type="ECO:0000313" key="2">
    <source>
        <dbReference type="Proteomes" id="UP000236182"/>
    </source>
</evidence>
<dbReference type="EMBL" id="PPEI02000009">
    <property type="protein sequence ID" value="PWN59984.1"/>
    <property type="molecule type" value="Genomic_DNA"/>
</dbReference>
<name>A0A316WEZ3_9FLAO</name>
<dbReference type="AlphaFoldDB" id="A0A316WEZ3"/>